<evidence type="ECO:0000256" key="1">
    <source>
        <dbReference type="SAM" id="MobiDB-lite"/>
    </source>
</evidence>
<keyword evidence="3" id="KW-1185">Reference proteome</keyword>
<evidence type="ECO:0000313" key="3">
    <source>
        <dbReference type="Proteomes" id="UP000037460"/>
    </source>
</evidence>
<accession>A0A0M0K929</accession>
<feature type="compositionally biased region" description="Basic and acidic residues" evidence="1">
    <location>
        <begin position="226"/>
        <end position="239"/>
    </location>
</feature>
<dbReference type="AlphaFoldDB" id="A0A0M0K929"/>
<evidence type="ECO:0000313" key="2">
    <source>
        <dbReference type="EMBL" id="KOO35092.1"/>
    </source>
</evidence>
<protein>
    <submittedName>
        <fullName evidence="2">Uncharacterized protein</fullName>
    </submittedName>
</protein>
<dbReference type="EMBL" id="JWZX01000986">
    <property type="protein sequence ID" value="KOO35092.1"/>
    <property type="molecule type" value="Genomic_DNA"/>
</dbReference>
<sequence length="307" mass="33617">MANMQLEPPPYRPPTLQELKLRWIDRLEERIRGKSRTWATALKDCWIAVVGVFAPGVTTTPPATLLHFKLMIQRTGNCFDQVEGMRLYRAWASADGTLSFETVLADLRGALQPERPIFALHAIHGSFDTKPVIPGLFGKSNIESHENSLSFENIKAEQAALEAAARSPPKGSPKKGFVAANVPSESLPRAGVAQVTGGVINNGSSVPGGIFGEDFHRPQPTSYKGDPIELKPRPGERGRNGPSIAGGIFQMQELEQLPARAVPMPIWGRGWGDERANTSDYGQNNFPRKGLDVLNAKRVHGFDPMKH</sequence>
<feature type="region of interest" description="Disordered" evidence="1">
    <location>
        <begin position="218"/>
        <end position="239"/>
    </location>
</feature>
<proteinExistence type="predicted"/>
<organism evidence="2 3">
    <name type="scientific">Chrysochromulina tobinii</name>
    <dbReference type="NCBI Taxonomy" id="1460289"/>
    <lineage>
        <taxon>Eukaryota</taxon>
        <taxon>Haptista</taxon>
        <taxon>Haptophyta</taxon>
        <taxon>Prymnesiophyceae</taxon>
        <taxon>Prymnesiales</taxon>
        <taxon>Chrysochromulinaceae</taxon>
        <taxon>Chrysochromulina</taxon>
    </lineage>
</organism>
<comment type="caution">
    <text evidence="2">The sequence shown here is derived from an EMBL/GenBank/DDBJ whole genome shotgun (WGS) entry which is preliminary data.</text>
</comment>
<name>A0A0M0K929_9EUKA</name>
<gene>
    <name evidence="2" type="ORF">Ctob_011734</name>
</gene>
<reference evidence="3" key="1">
    <citation type="journal article" date="2015" name="PLoS Genet.">
        <title>Genome Sequence and Transcriptome Analyses of Chrysochromulina tobin: Metabolic Tools for Enhanced Algal Fitness in the Prominent Order Prymnesiales (Haptophyceae).</title>
        <authorList>
            <person name="Hovde B.T."/>
            <person name="Deodato C.R."/>
            <person name="Hunsperger H.M."/>
            <person name="Ryken S.A."/>
            <person name="Yost W."/>
            <person name="Jha R.K."/>
            <person name="Patterson J."/>
            <person name="Monnat R.J. Jr."/>
            <person name="Barlow S.B."/>
            <person name="Starkenburg S.R."/>
            <person name="Cattolico R.A."/>
        </authorList>
    </citation>
    <scope>NUCLEOTIDE SEQUENCE</scope>
    <source>
        <strain evidence="3">CCMP291</strain>
    </source>
</reference>
<dbReference type="Proteomes" id="UP000037460">
    <property type="component" value="Unassembled WGS sequence"/>
</dbReference>